<reference evidence="4 5" key="1">
    <citation type="submission" date="2019-01" db="EMBL/GenBank/DDBJ databases">
        <title>Draft genome sequence of Psathyrella aberdarensis IHI B618.</title>
        <authorList>
            <person name="Buettner E."/>
            <person name="Kellner H."/>
        </authorList>
    </citation>
    <scope>NUCLEOTIDE SEQUENCE [LARGE SCALE GENOMIC DNA]</scope>
    <source>
        <strain evidence="4 5">IHI B618</strain>
    </source>
</reference>
<feature type="domain" description="Nephrocystin 3-like N-terminal" evidence="3">
    <location>
        <begin position="100"/>
        <end position="160"/>
    </location>
</feature>
<accession>A0A4Q2D132</accession>
<dbReference type="AlphaFoldDB" id="A0A4Q2D132"/>
<evidence type="ECO:0000256" key="2">
    <source>
        <dbReference type="SAM" id="MobiDB-lite"/>
    </source>
</evidence>
<gene>
    <name evidence="4" type="ORF">EST38_g12966</name>
</gene>
<feature type="region of interest" description="Disordered" evidence="2">
    <location>
        <begin position="42"/>
        <end position="66"/>
    </location>
</feature>
<dbReference type="EMBL" id="SDEE01001085">
    <property type="protein sequence ID" value="RXW12887.1"/>
    <property type="molecule type" value="Genomic_DNA"/>
</dbReference>
<dbReference type="OrthoDB" id="3038309at2759"/>
<evidence type="ECO:0000259" key="3">
    <source>
        <dbReference type="Pfam" id="PF24883"/>
    </source>
</evidence>
<organism evidence="4 5">
    <name type="scientific">Candolleomyces aberdarensis</name>
    <dbReference type="NCBI Taxonomy" id="2316362"/>
    <lineage>
        <taxon>Eukaryota</taxon>
        <taxon>Fungi</taxon>
        <taxon>Dikarya</taxon>
        <taxon>Basidiomycota</taxon>
        <taxon>Agaricomycotina</taxon>
        <taxon>Agaricomycetes</taxon>
        <taxon>Agaricomycetidae</taxon>
        <taxon>Agaricales</taxon>
        <taxon>Agaricineae</taxon>
        <taxon>Psathyrellaceae</taxon>
        <taxon>Candolleomyces</taxon>
    </lineage>
</organism>
<evidence type="ECO:0000313" key="5">
    <source>
        <dbReference type="Proteomes" id="UP000290288"/>
    </source>
</evidence>
<dbReference type="PANTHER" id="PTHR10039:SF14">
    <property type="entry name" value="NACHT DOMAIN-CONTAINING PROTEIN"/>
    <property type="match status" value="1"/>
</dbReference>
<dbReference type="Proteomes" id="UP000290288">
    <property type="component" value="Unassembled WGS sequence"/>
</dbReference>
<proteinExistence type="predicted"/>
<dbReference type="InterPro" id="IPR056884">
    <property type="entry name" value="NPHP3-like_N"/>
</dbReference>
<dbReference type="Pfam" id="PF24883">
    <property type="entry name" value="NPHP3_N"/>
    <property type="match status" value="1"/>
</dbReference>
<comment type="caution">
    <text evidence="4">The sequence shown here is derived from an EMBL/GenBank/DDBJ whole genome shotgun (WGS) entry which is preliminary data.</text>
</comment>
<keyword evidence="1" id="KW-0677">Repeat</keyword>
<protein>
    <recommendedName>
        <fullName evidence="3">Nephrocystin 3-like N-terminal domain-containing protein</fullName>
    </recommendedName>
</protein>
<evidence type="ECO:0000313" key="4">
    <source>
        <dbReference type="EMBL" id="RXW12887.1"/>
    </source>
</evidence>
<keyword evidence="5" id="KW-1185">Reference proteome</keyword>
<sequence length="613" mass="69373">MADSPLHLEILSGAQGFQLGQQTINVIAGNLNQHLSNAGDLTARLNPIPDASHTRDRKTSPPDSVCFPGTREKVITEITTWADEVDSAPQAVDALVLERLVYKPFQSAVNKSPAKGPFIIIIDGLDECEDKRGVEEFIDQMLDFFEEHPDIPLRVFIASRVEQHIRERLETKGVRLGNLDSHSAHKDIEKFLQASFQIAAQRDRVIRAYVRARGSWPTQLDMDKLIDHINGSFVLASTMLKFIVQPAAEEDPTTPMDRLPLTLEMNGLDGLYAQALARSQHLAHFREIISTIALLQEPLPIIGIADLLGIEAFEVIRILLNLQAVIHVPGTDEEGKVSLCHTSLRDFLTTESRSGSFFVPPLFHLYLSYFSFSSALEHSHELARAYGRDYFDSHWQSFARSGTCDFIQEIEQFKACQPLLADRMPYHTFLCSIFFHALLMMEPLLWNEDSYLLTECVKQLVLAVECPDHRIRLWLEGDLPHDAGDHQEYPFRLSERTHETLDHGLRRVSTAIHANFPELLGPRSTAIEEKFVFHSHRLSGIDIFKTLDWIVARARFKWEELKITPNPPLELSMSFDWTGLYPTFSFDAVSAVLDSDPESTSSDSDFELVHPSP</sequence>
<dbReference type="PANTHER" id="PTHR10039">
    <property type="entry name" value="AMELOGENIN"/>
    <property type="match status" value="1"/>
</dbReference>
<name>A0A4Q2D132_9AGAR</name>
<evidence type="ECO:0000256" key="1">
    <source>
        <dbReference type="ARBA" id="ARBA00022737"/>
    </source>
</evidence>